<dbReference type="InterPro" id="IPR036412">
    <property type="entry name" value="HAD-like_sf"/>
</dbReference>
<dbReference type="InterPro" id="IPR023214">
    <property type="entry name" value="HAD_sf"/>
</dbReference>
<accession>A0A5C6EUD7</accession>
<evidence type="ECO:0000256" key="3">
    <source>
        <dbReference type="ARBA" id="ARBA00022676"/>
    </source>
</evidence>
<dbReference type="InterPro" id="IPR044161">
    <property type="entry name" value="SPS"/>
</dbReference>
<dbReference type="NCBIfam" id="TIGR02471">
    <property type="entry name" value="sucr_syn_bact_C"/>
    <property type="match status" value="1"/>
</dbReference>
<dbReference type="InterPro" id="IPR006379">
    <property type="entry name" value="HAD-SF_hydro_IIB"/>
</dbReference>
<dbReference type="EC" id="2.4.1.14" evidence="2"/>
<name>A0A5C6EUD7_9BACT</name>
<evidence type="ECO:0000259" key="9">
    <source>
        <dbReference type="Pfam" id="PF05116"/>
    </source>
</evidence>
<evidence type="ECO:0000256" key="1">
    <source>
        <dbReference type="ARBA" id="ARBA00006530"/>
    </source>
</evidence>
<dbReference type="SUPFAM" id="SSF53756">
    <property type="entry name" value="UDP-Glycosyltransferase/glycogen phosphorylase"/>
    <property type="match status" value="1"/>
</dbReference>
<dbReference type="GO" id="GO:0016791">
    <property type="term" value="F:phosphatase activity"/>
    <property type="evidence" value="ECO:0007669"/>
    <property type="project" value="UniProtKB-ARBA"/>
</dbReference>
<evidence type="ECO:0000256" key="5">
    <source>
        <dbReference type="ARBA" id="ARBA00047471"/>
    </source>
</evidence>
<dbReference type="CDD" id="cd03800">
    <property type="entry name" value="GT4_sucrose_synthase"/>
    <property type="match status" value="1"/>
</dbReference>
<reference evidence="10 11" key="1">
    <citation type="submission" date="2019-02" db="EMBL/GenBank/DDBJ databases">
        <title>Deep-cultivation of Planctomycetes and their phenomic and genomic characterization uncovers novel biology.</title>
        <authorList>
            <person name="Wiegand S."/>
            <person name="Jogler M."/>
            <person name="Boedeker C."/>
            <person name="Pinto D."/>
            <person name="Vollmers J."/>
            <person name="Rivas-Marin E."/>
            <person name="Kohn T."/>
            <person name="Peeters S.H."/>
            <person name="Heuer A."/>
            <person name="Rast P."/>
            <person name="Oberbeckmann S."/>
            <person name="Bunk B."/>
            <person name="Jeske O."/>
            <person name="Meyerdierks A."/>
            <person name="Storesund J.E."/>
            <person name="Kallscheuer N."/>
            <person name="Luecker S."/>
            <person name="Lage O.M."/>
            <person name="Pohl T."/>
            <person name="Merkel B.J."/>
            <person name="Hornburger P."/>
            <person name="Mueller R.-W."/>
            <person name="Bruemmer F."/>
            <person name="Labrenz M."/>
            <person name="Spormann A.M."/>
            <person name="Op Den Camp H."/>
            <person name="Overmann J."/>
            <person name="Amann R."/>
            <person name="Jetten M.S.M."/>
            <person name="Mascher T."/>
            <person name="Medema M.H."/>
            <person name="Devos D.P."/>
            <person name="Kaster A.-K."/>
            <person name="Ovreas L."/>
            <person name="Rohde M."/>
            <person name="Galperin M.Y."/>
            <person name="Jogler C."/>
        </authorList>
    </citation>
    <scope>NUCLEOTIDE SEQUENCE [LARGE SCALE GENOMIC DNA]</scope>
    <source>
        <strain evidence="10 11">Poly59</strain>
    </source>
</reference>
<feature type="compositionally biased region" description="Low complexity" evidence="6">
    <location>
        <begin position="1"/>
        <end position="20"/>
    </location>
</feature>
<dbReference type="PANTHER" id="PTHR46039">
    <property type="entry name" value="SUCROSE-PHOSPHATE SYNTHASE 3-RELATED"/>
    <property type="match status" value="1"/>
</dbReference>
<dbReference type="InterPro" id="IPR000368">
    <property type="entry name" value="Sucrose_synth_GT-B1"/>
</dbReference>
<evidence type="ECO:0000313" key="10">
    <source>
        <dbReference type="EMBL" id="TWU51717.1"/>
    </source>
</evidence>
<dbReference type="InterPro" id="IPR006380">
    <property type="entry name" value="SPP-like_dom"/>
</dbReference>
<dbReference type="NCBIfam" id="TIGR01484">
    <property type="entry name" value="HAD-SF-IIB"/>
    <property type="match status" value="1"/>
</dbReference>
<evidence type="ECO:0000256" key="4">
    <source>
        <dbReference type="ARBA" id="ARBA00022679"/>
    </source>
</evidence>
<feature type="domain" description="Sucrose phosphatase-like" evidence="9">
    <location>
        <begin position="493"/>
        <end position="727"/>
    </location>
</feature>
<dbReference type="Pfam" id="PF00862">
    <property type="entry name" value="GT-B_Sucrose_synth"/>
    <property type="match status" value="1"/>
</dbReference>
<dbReference type="Pfam" id="PF00534">
    <property type="entry name" value="Glycos_transf_1"/>
    <property type="match status" value="1"/>
</dbReference>
<protein>
    <recommendedName>
        <fullName evidence="2">sucrose-phosphate synthase</fullName>
        <ecNumber evidence="2">2.4.1.14</ecNumber>
    </recommendedName>
</protein>
<dbReference type="PANTHER" id="PTHR46039:SF5">
    <property type="entry name" value="SUCROSE-PHOSPHATE SYNTHASE 3-RELATED"/>
    <property type="match status" value="1"/>
</dbReference>
<keyword evidence="3 10" id="KW-0328">Glycosyltransferase</keyword>
<dbReference type="Gene3D" id="3.40.50.1000">
    <property type="entry name" value="HAD superfamily/HAD-like"/>
    <property type="match status" value="1"/>
</dbReference>
<dbReference type="Gene3D" id="3.40.50.2000">
    <property type="entry name" value="Glycogen Phosphorylase B"/>
    <property type="match status" value="2"/>
</dbReference>
<dbReference type="InterPro" id="IPR001296">
    <property type="entry name" value="Glyco_trans_1"/>
</dbReference>
<feature type="domain" description="Sucrose synthase first GT-B" evidence="8">
    <location>
        <begin position="32"/>
        <end position="237"/>
    </location>
</feature>
<evidence type="ECO:0000259" key="8">
    <source>
        <dbReference type="Pfam" id="PF00862"/>
    </source>
</evidence>
<gene>
    <name evidence="10" type="primary">mfpsA</name>
    <name evidence="10" type="ORF">Poly59_33120</name>
</gene>
<dbReference type="Gene3D" id="3.90.1070.10">
    <property type="match status" value="1"/>
</dbReference>
<proteinExistence type="inferred from homology"/>
<feature type="region of interest" description="Disordered" evidence="6">
    <location>
        <begin position="1"/>
        <end position="22"/>
    </location>
</feature>
<dbReference type="NCBIfam" id="TIGR02472">
    <property type="entry name" value="sucr_P_syn_N"/>
    <property type="match status" value="1"/>
</dbReference>
<dbReference type="EMBL" id="SJPX01000003">
    <property type="protein sequence ID" value="TWU51717.1"/>
    <property type="molecule type" value="Genomic_DNA"/>
</dbReference>
<evidence type="ECO:0000313" key="11">
    <source>
        <dbReference type="Proteomes" id="UP000317977"/>
    </source>
</evidence>
<dbReference type="InterPro" id="IPR012821">
    <property type="entry name" value="Sucrose_P_synth_Pase-like_dom"/>
</dbReference>
<dbReference type="AlphaFoldDB" id="A0A5C6EUD7"/>
<dbReference type="SUPFAM" id="SSF56784">
    <property type="entry name" value="HAD-like"/>
    <property type="match status" value="1"/>
</dbReference>
<evidence type="ECO:0000256" key="2">
    <source>
        <dbReference type="ARBA" id="ARBA00012536"/>
    </source>
</evidence>
<dbReference type="Pfam" id="PF05116">
    <property type="entry name" value="S6PP"/>
    <property type="match status" value="1"/>
</dbReference>
<feature type="domain" description="Glycosyl transferase family 1" evidence="7">
    <location>
        <begin position="272"/>
        <end position="448"/>
    </location>
</feature>
<dbReference type="InterPro" id="IPR012822">
    <property type="entry name" value="SucroseP_synth_GlycoTrfase_dom"/>
</dbReference>
<comment type="similarity">
    <text evidence="1">Belongs to the glycosyltransferase 1 family.</text>
</comment>
<comment type="caution">
    <text evidence="10">The sequence shown here is derived from an EMBL/GenBank/DDBJ whole genome shotgun (WGS) entry which is preliminary data.</text>
</comment>
<organism evidence="10 11">
    <name type="scientific">Rubripirellula reticaptiva</name>
    <dbReference type="NCBI Taxonomy" id="2528013"/>
    <lineage>
        <taxon>Bacteria</taxon>
        <taxon>Pseudomonadati</taxon>
        <taxon>Planctomycetota</taxon>
        <taxon>Planctomycetia</taxon>
        <taxon>Pirellulales</taxon>
        <taxon>Pirellulaceae</taxon>
        <taxon>Rubripirellula</taxon>
    </lineage>
</organism>
<dbReference type="RefSeq" id="WP_246151681.1">
    <property type="nucleotide sequence ID" value="NZ_SJPX01000003.1"/>
</dbReference>
<keyword evidence="4 10" id="KW-0808">Transferase</keyword>
<keyword evidence="11" id="KW-1185">Reference proteome</keyword>
<comment type="catalytic activity">
    <reaction evidence="5">
        <text>beta-D-fructose 6-phosphate + UDP-alpha-D-glucose = sucrose 6(F)-phosphate + UDP + H(+)</text>
        <dbReference type="Rhea" id="RHEA:22172"/>
        <dbReference type="ChEBI" id="CHEBI:15378"/>
        <dbReference type="ChEBI" id="CHEBI:57634"/>
        <dbReference type="ChEBI" id="CHEBI:57723"/>
        <dbReference type="ChEBI" id="CHEBI:58223"/>
        <dbReference type="ChEBI" id="CHEBI:58885"/>
        <dbReference type="EC" id="2.4.1.14"/>
    </reaction>
</comment>
<sequence>MTIASTSTETISNESTDTESNMGLLNREEPLKICLISLHGLIRGEDAELGCDADTGGQVKYVLELARELAKHPHVREVELLTRQIIDPKVSSDYAKLDEQISENAKIVRIPFGPKRYLKKEALWPYMEMFVDQTLAHFRRNGLPDIIHGHYADAGLAGAQLARLLHVPYIFTGHSLGRVKRERLLLGKANPDALERKYKFSLRNEAEEIALETASMVVTSTSQEVTDQYEHYDHYQPSRMEVIPPGVDLTNFSPPADDFVEPPIAREVNRFLREPNKPMILTLARPDERKNLEKLVQVYGESEQLREAANLVMIMGMRDDLRELPKSQQQVVNNVLYLIDKYDLYGKVAYPKTHTPTDIPDLYRLAVTGKGVFINPALTEPFGLTLLEAGATGLPIVATNDGGPRDIIGNCDNGLLVDPMSSEEIEHALLRTLDDAEQWQKWSDNGIKGTRKHYSWSKHAERYLRDLDDILEHSTKPALADRSRERRLPEFDRLVITDLDNTLTGDPEALAEFNELIRENDHIGFGIATGRRLDSAMALIDELGLPKPDVIDTDAGTQLHYGASLTADGSWRKQIGFAWRPNDVDSLLVKLPGLFRQTDDNQSEFKISYEIDFEKSPSLADIKKLLREAGLRAKVVLSLGMYLDVIPVRGGSDLSMRHLLWKWGFSPDNVLVAGDSGNDAGMLLGRTLGVVVGNYSPELERLRSKPRIYFANGHHARGVIEGIQYYNFLENIVIPNDRIEPPTNAE</sequence>
<dbReference type="Proteomes" id="UP000317977">
    <property type="component" value="Unassembled WGS sequence"/>
</dbReference>
<evidence type="ECO:0000259" key="7">
    <source>
        <dbReference type="Pfam" id="PF00534"/>
    </source>
</evidence>
<dbReference type="GO" id="GO:0046524">
    <property type="term" value="F:sucrose-phosphate synthase activity"/>
    <property type="evidence" value="ECO:0007669"/>
    <property type="project" value="UniProtKB-EC"/>
</dbReference>
<evidence type="ECO:0000256" key="6">
    <source>
        <dbReference type="SAM" id="MobiDB-lite"/>
    </source>
</evidence>